<gene>
    <name evidence="1" type="ordered locus">Spith_1088</name>
</gene>
<dbReference type="RefSeq" id="WP_014624711.1">
    <property type="nucleotide sequence ID" value="NC_017583.1"/>
</dbReference>
<reference evidence="1 2" key="1">
    <citation type="submission" date="2011-06" db="EMBL/GenBank/DDBJ databases">
        <title>The complete genome of Spirochaeta thermophila DSM 6578.</title>
        <authorList>
            <consortium name="US DOE Joint Genome Institute (JGI-PGF)"/>
            <person name="Lucas S."/>
            <person name="Lapidus A."/>
            <person name="Bruce D."/>
            <person name="Goodwin L."/>
            <person name="Pitluck S."/>
            <person name="Peters L."/>
            <person name="Kyrpides N."/>
            <person name="Mavromatis K."/>
            <person name="Ivanova N."/>
            <person name="Mikailova N."/>
            <person name="Pagani I."/>
            <person name="Chertkov O."/>
            <person name="Detter J.C."/>
            <person name="Tapia R."/>
            <person name="Han C."/>
            <person name="Land M."/>
            <person name="Hauser L."/>
            <person name="Markowitz V."/>
            <person name="Cheng J.-F."/>
            <person name="Hugenholtz P."/>
            <person name="Woyke T."/>
            <person name="Wu D."/>
            <person name="Spring S."/>
            <person name="Merkhoffer B."/>
            <person name="Schneider S."/>
            <person name="Klenk H.-P."/>
            <person name="Eisen J.A."/>
        </authorList>
    </citation>
    <scope>NUCLEOTIDE SEQUENCE [LARGE SCALE GENOMIC DNA]</scope>
    <source>
        <strain evidence="2">ATCC 700085 / DSM 6578 / Z-1203</strain>
    </source>
</reference>
<sequence>MVRIAREIDPRRIEDLKKKIQDEHYLEEAIDRIATIITIELIQRGKAVHEQEETEKRQPQA</sequence>
<organism evidence="1 2">
    <name type="scientific">Winmispira thermophila (strain ATCC 700085 / DSM 6578 / Z-1203)</name>
    <name type="common">Spirochaeta thermophila</name>
    <dbReference type="NCBI Taxonomy" id="869211"/>
    <lineage>
        <taxon>Bacteria</taxon>
        <taxon>Pseudomonadati</taxon>
        <taxon>Spirochaetota</taxon>
        <taxon>Spirochaetia</taxon>
        <taxon>Winmispirales</taxon>
        <taxon>Winmispiraceae</taxon>
        <taxon>Winmispira</taxon>
    </lineage>
</organism>
<dbReference type="Proteomes" id="UP000007254">
    <property type="component" value="Chromosome"/>
</dbReference>
<protein>
    <submittedName>
        <fullName evidence="1">Uncharacterized protein</fullName>
    </submittedName>
</protein>
<accession>G0GDL3</accession>
<evidence type="ECO:0000313" key="2">
    <source>
        <dbReference type="Proteomes" id="UP000007254"/>
    </source>
</evidence>
<name>G0GDL3_WINT7</name>
<keyword evidence="2" id="KW-1185">Reference proteome</keyword>
<dbReference type="KEGG" id="stq:Spith_1088"/>
<proteinExistence type="predicted"/>
<evidence type="ECO:0000313" key="1">
    <source>
        <dbReference type="EMBL" id="AEJ61360.1"/>
    </source>
</evidence>
<dbReference type="HOGENOM" id="CLU_2920480_0_0_12"/>
<dbReference type="OrthoDB" id="363237at2"/>
<dbReference type="EMBL" id="CP002903">
    <property type="protein sequence ID" value="AEJ61360.1"/>
    <property type="molecule type" value="Genomic_DNA"/>
</dbReference>
<dbReference type="AlphaFoldDB" id="G0GDL3"/>